<organism evidence="1 2">
    <name type="scientific">Malonomonas rubra DSM 5091</name>
    <dbReference type="NCBI Taxonomy" id="1122189"/>
    <lineage>
        <taxon>Bacteria</taxon>
        <taxon>Pseudomonadati</taxon>
        <taxon>Thermodesulfobacteriota</taxon>
        <taxon>Desulfuromonadia</taxon>
        <taxon>Desulfuromonadales</taxon>
        <taxon>Geopsychrobacteraceae</taxon>
        <taxon>Malonomonas</taxon>
    </lineage>
</organism>
<dbReference type="OrthoDB" id="7593450at2"/>
<dbReference type="AlphaFoldDB" id="A0A1M6LFJ0"/>
<dbReference type="InterPro" id="IPR011990">
    <property type="entry name" value="TPR-like_helical_dom_sf"/>
</dbReference>
<evidence type="ECO:0000313" key="2">
    <source>
        <dbReference type="Proteomes" id="UP000184171"/>
    </source>
</evidence>
<protein>
    <submittedName>
        <fullName evidence="1">Uncharacterized conserved protein, DUF924 family</fullName>
    </submittedName>
</protein>
<dbReference type="SUPFAM" id="SSF48452">
    <property type="entry name" value="TPR-like"/>
    <property type="match status" value="1"/>
</dbReference>
<keyword evidence="2" id="KW-1185">Reference proteome</keyword>
<evidence type="ECO:0000313" key="1">
    <source>
        <dbReference type="EMBL" id="SHJ69805.1"/>
    </source>
</evidence>
<dbReference type="Proteomes" id="UP000184171">
    <property type="component" value="Unassembled WGS sequence"/>
</dbReference>
<dbReference type="Gene3D" id="1.25.40.10">
    <property type="entry name" value="Tetratricopeptide repeat domain"/>
    <property type="match status" value="1"/>
</dbReference>
<reference evidence="1 2" key="1">
    <citation type="submission" date="2016-11" db="EMBL/GenBank/DDBJ databases">
        <authorList>
            <person name="Jaros S."/>
            <person name="Januszkiewicz K."/>
            <person name="Wedrychowicz H."/>
        </authorList>
    </citation>
    <scope>NUCLEOTIDE SEQUENCE [LARGE SCALE GENOMIC DNA]</scope>
    <source>
        <strain evidence="1 2">DSM 5091</strain>
    </source>
</reference>
<dbReference type="Gene3D" id="1.20.58.320">
    <property type="entry name" value="TPR-like"/>
    <property type="match status" value="1"/>
</dbReference>
<dbReference type="STRING" id="1122189.SAMN02745165_02956"/>
<gene>
    <name evidence="1" type="ORF">SAMN02745165_02956</name>
</gene>
<accession>A0A1M6LFJ0</accession>
<dbReference type="EMBL" id="FQZT01000013">
    <property type="protein sequence ID" value="SHJ69805.1"/>
    <property type="molecule type" value="Genomic_DNA"/>
</dbReference>
<dbReference type="Pfam" id="PF06041">
    <property type="entry name" value="DUF924"/>
    <property type="match status" value="1"/>
</dbReference>
<name>A0A1M6LFJ0_MALRU</name>
<dbReference type="InterPro" id="IPR010323">
    <property type="entry name" value="DUF924"/>
</dbReference>
<dbReference type="RefSeq" id="WP_072909514.1">
    <property type="nucleotide sequence ID" value="NZ_FQZT01000013.1"/>
</dbReference>
<proteinExistence type="predicted"/>
<sequence>MEVAEEILHFWFGNSKDDLHVVQQQGKLWFGKDAKIDRDIEKRFSHVLAQAAASGVLAGKSAEERCFLATILLFDQFPRNIFRNQAQAFAYDHLALKLAEELLERGLVEKLRPVEKVFVYLPLEHSEDNKRQQRSVELFAALLDEVPDRWRSVFAGFYDYALRHQEIITRFGRYPHRNAILGRESTQEELEFLQQPNSSF</sequence>